<accession>A0AA36F7C9</accession>
<evidence type="ECO:0000313" key="3">
    <source>
        <dbReference type="Proteomes" id="UP001162480"/>
    </source>
</evidence>
<dbReference type="AlphaFoldDB" id="A0AA36F7C9"/>
<organism evidence="2 3">
    <name type="scientific">Octopus vulgaris</name>
    <name type="common">Common octopus</name>
    <dbReference type="NCBI Taxonomy" id="6645"/>
    <lineage>
        <taxon>Eukaryota</taxon>
        <taxon>Metazoa</taxon>
        <taxon>Spiralia</taxon>
        <taxon>Lophotrochozoa</taxon>
        <taxon>Mollusca</taxon>
        <taxon>Cephalopoda</taxon>
        <taxon>Coleoidea</taxon>
        <taxon>Octopodiformes</taxon>
        <taxon>Octopoda</taxon>
        <taxon>Incirrata</taxon>
        <taxon>Octopodidae</taxon>
        <taxon>Octopus</taxon>
    </lineage>
</organism>
<protein>
    <submittedName>
        <fullName evidence="2">Uncharacterized protein</fullName>
    </submittedName>
</protein>
<dbReference type="Proteomes" id="UP001162480">
    <property type="component" value="Chromosome 10"/>
</dbReference>
<gene>
    <name evidence="2" type="ORF">OCTVUL_1B022346</name>
</gene>
<feature type="region of interest" description="Disordered" evidence="1">
    <location>
        <begin position="328"/>
        <end position="483"/>
    </location>
</feature>
<reference evidence="2" key="1">
    <citation type="submission" date="2023-08" db="EMBL/GenBank/DDBJ databases">
        <authorList>
            <person name="Alioto T."/>
            <person name="Alioto T."/>
            <person name="Gomez Garrido J."/>
        </authorList>
    </citation>
    <scope>NUCLEOTIDE SEQUENCE</scope>
</reference>
<dbReference type="EMBL" id="OX597823">
    <property type="protein sequence ID" value="CAI9728541.1"/>
    <property type="molecule type" value="Genomic_DNA"/>
</dbReference>
<evidence type="ECO:0000256" key="1">
    <source>
        <dbReference type="SAM" id="MobiDB-lite"/>
    </source>
</evidence>
<keyword evidence="3" id="KW-1185">Reference proteome</keyword>
<proteinExistence type="predicted"/>
<sequence length="483" mass="57221">MEEEVSKLAAMDGFSFNSIAKSDFIQRNLHSQRGKDDKLQPTTANGVRNMDICADDTDLLKVEYSIEFLLNKLNIVGNPLALNLRERLMHRYNKRRNVETLTLLRYLHNPRKFKGESISGPFLFLTKQHLRKYAEQTYRRLFPEHDAENTTELYKENEIGGNLKTNVPSTYEGNGLIRECTSAMRKMNEEPKIVSDGFGIPKEFEYFEATSNRSEKLEKLYRALLTTKATSVQSERAFSITGLSNTKIRTSLLEFNYRETLFNLLPIGNSSSGGGGGGNYKVVIGGLCSHQVFSYGSSDLRFSDAAFSGKPSLTQGFHVDVEAGSKEIREKEKEKIRARAEKERVRNEREEKERVRNEREEKERVRNEREEKERVRNEREEKERVRNEREEKERVRNEREEKERVRNEREEKERVRNEREEKERVRNEREEKERVRNEREEEKERVRNEREEKERVRNEREEKERVRNEREEKEGVRNERALV</sequence>
<name>A0AA36F7C9_OCTVU</name>
<evidence type="ECO:0000313" key="2">
    <source>
        <dbReference type="EMBL" id="CAI9728541.1"/>
    </source>
</evidence>